<organism evidence="2 3">
    <name type="scientific">Candidatus Spyradenecus faecavium</name>
    <dbReference type="NCBI Taxonomy" id="2840947"/>
    <lineage>
        <taxon>Bacteria</taxon>
        <taxon>Pseudomonadati</taxon>
        <taxon>Lentisphaerota</taxon>
        <taxon>Lentisphaeria</taxon>
        <taxon>Lentisphaerales</taxon>
        <taxon>Lentisphaeraceae</taxon>
        <taxon>Lentisphaeraceae incertae sedis</taxon>
        <taxon>Candidatus Spyradenecus</taxon>
    </lineage>
</organism>
<comment type="caution">
    <text evidence="2">The sequence shown here is derived from an EMBL/GenBank/DDBJ whole genome shotgun (WGS) entry which is preliminary data.</text>
</comment>
<dbReference type="AlphaFoldDB" id="A0A9D1NMP0"/>
<sequence length="349" mass="37392">VYKRQAQGLWAGRPRGNFRFKARLEGSHSLVHNELGAVRGQVGYTRDNAPESLYAMDKAEGALLRACATLAQADPGLPERLRWPYIPYADYAALVAEAVARINDRTEHALEGWEEQGFVTGSFRLGPREPWRDLADLDALPEGMRGAILAQLRADRAFMPVILGEGLALRGTVSDRLEIKVKDPAIDYAATVAAIVRGPDGVERLLARGQAVLVWVNPLEPLVAYLAEPTKDGPRYLGTAPVMAPAHQDDAAAIAESLKIRAKVQALERAAILPAAQAAAERKRADDAWNREQLAAAREAAKAPGMRPGRGQALEGLAAPAPEGPAQDLDALAPGAPAPAPALTLKDFL</sequence>
<dbReference type="EMBL" id="DVOR01000051">
    <property type="protein sequence ID" value="HIV08780.1"/>
    <property type="molecule type" value="Genomic_DNA"/>
</dbReference>
<evidence type="ECO:0000256" key="1">
    <source>
        <dbReference type="SAM" id="MobiDB-lite"/>
    </source>
</evidence>
<protein>
    <submittedName>
        <fullName evidence="2">Uncharacterized protein</fullName>
    </submittedName>
</protein>
<accession>A0A9D1NMP0</accession>
<name>A0A9D1NMP0_9BACT</name>
<feature type="non-terminal residue" evidence="2">
    <location>
        <position position="1"/>
    </location>
</feature>
<gene>
    <name evidence="2" type="ORF">IAC79_01525</name>
</gene>
<proteinExistence type="predicted"/>
<feature type="compositionally biased region" description="Low complexity" evidence="1">
    <location>
        <begin position="311"/>
        <end position="335"/>
    </location>
</feature>
<evidence type="ECO:0000313" key="3">
    <source>
        <dbReference type="Proteomes" id="UP000886845"/>
    </source>
</evidence>
<feature type="region of interest" description="Disordered" evidence="1">
    <location>
        <begin position="297"/>
        <end position="349"/>
    </location>
</feature>
<evidence type="ECO:0000313" key="2">
    <source>
        <dbReference type="EMBL" id="HIV08780.1"/>
    </source>
</evidence>
<reference evidence="2" key="1">
    <citation type="submission" date="2020-10" db="EMBL/GenBank/DDBJ databases">
        <authorList>
            <person name="Gilroy R."/>
        </authorList>
    </citation>
    <scope>NUCLEOTIDE SEQUENCE</scope>
    <source>
        <strain evidence="2">35461</strain>
    </source>
</reference>
<dbReference type="Proteomes" id="UP000886845">
    <property type="component" value="Unassembled WGS sequence"/>
</dbReference>
<reference evidence="2" key="2">
    <citation type="journal article" date="2021" name="PeerJ">
        <title>Extensive microbial diversity within the chicken gut microbiome revealed by metagenomics and culture.</title>
        <authorList>
            <person name="Gilroy R."/>
            <person name="Ravi A."/>
            <person name="Getino M."/>
            <person name="Pursley I."/>
            <person name="Horton D.L."/>
            <person name="Alikhan N.F."/>
            <person name="Baker D."/>
            <person name="Gharbi K."/>
            <person name="Hall N."/>
            <person name="Watson M."/>
            <person name="Adriaenssens E.M."/>
            <person name="Foster-Nyarko E."/>
            <person name="Jarju S."/>
            <person name="Secka A."/>
            <person name="Antonio M."/>
            <person name="Oren A."/>
            <person name="Chaudhuri R.R."/>
            <person name="La Ragione R."/>
            <person name="Hildebrand F."/>
            <person name="Pallen M.J."/>
        </authorList>
    </citation>
    <scope>NUCLEOTIDE SEQUENCE</scope>
    <source>
        <strain evidence="2">35461</strain>
    </source>
</reference>